<keyword evidence="5 6" id="KW-0949">S-adenosyl-L-methionine</keyword>
<dbReference type="PANTHER" id="PTHR46111">
    <property type="entry name" value="RIBOSOMAL RNA SMALL SUBUNIT METHYLTRANSFERASE I"/>
    <property type="match status" value="1"/>
</dbReference>
<evidence type="ECO:0000256" key="3">
    <source>
        <dbReference type="ARBA" id="ARBA00022603"/>
    </source>
</evidence>
<evidence type="ECO:0000313" key="10">
    <source>
        <dbReference type="EMBL" id="MQT13222.1"/>
    </source>
</evidence>
<dbReference type="PROSITE" id="PS01296">
    <property type="entry name" value="RSMI"/>
    <property type="match status" value="1"/>
</dbReference>
<accession>A0A6A7Y6C9</accession>
<dbReference type="InterPro" id="IPR008189">
    <property type="entry name" value="rRNA_ssu_MeTfrase_I"/>
</dbReference>
<dbReference type="Pfam" id="PF00590">
    <property type="entry name" value="TP_methylase"/>
    <property type="match status" value="1"/>
</dbReference>
<name>A0A6A7Y6C9_9HYPH</name>
<comment type="catalytic activity">
    <reaction evidence="6">
        <text>cytidine(1402) in 16S rRNA + S-adenosyl-L-methionine = 2'-O-methylcytidine(1402) in 16S rRNA + S-adenosyl-L-homocysteine + H(+)</text>
        <dbReference type="Rhea" id="RHEA:42924"/>
        <dbReference type="Rhea" id="RHEA-COMP:10285"/>
        <dbReference type="Rhea" id="RHEA-COMP:10286"/>
        <dbReference type="ChEBI" id="CHEBI:15378"/>
        <dbReference type="ChEBI" id="CHEBI:57856"/>
        <dbReference type="ChEBI" id="CHEBI:59789"/>
        <dbReference type="ChEBI" id="CHEBI:74495"/>
        <dbReference type="ChEBI" id="CHEBI:82748"/>
        <dbReference type="EC" id="2.1.1.198"/>
    </reaction>
</comment>
<dbReference type="InterPro" id="IPR014776">
    <property type="entry name" value="4pyrrole_Mease_sub2"/>
</dbReference>
<dbReference type="Gene3D" id="3.30.950.10">
    <property type="entry name" value="Methyltransferase, Cobalt-precorrin-4 Transmethylase, Domain 2"/>
    <property type="match status" value="1"/>
</dbReference>
<feature type="compositionally biased region" description="Acidic residues" evidence="7">
    <location>
        <begin position="314"/>
        <end position="329"/>
    </location>
</feature>
<feature type="compositionally biased region" description="Basic and acidic residues" evidence="7">
    <location>
        <begin position="1"/>
        <end position="10"/>
    </location>
</feature>
<reference evidence="10 11" key="1">
    <citation type="submission" date="2019-09" db="EMBL/GenBank/DDBJ databases">
        <title>Segnochrobactrum spirostomi gen. nov., sp. nov., isolated from the ciliate Spirostomum cf. yagiui and description of a novel family, Segnochrobactraceae fam. nov. within the order Rhizobiales of the class Alphaproteobacteria.</title>
        <authorList>
            <person name="Akter S."/>
            <person name="Shazib S.U.A."/>
            <person name="Shin M.K."/>
        </authorList>
    </citation>
    <scope>NUCLEOTIDE SEQUENCE [LARGE SCALE GENOMIC DNA]</scope>
    <source>
        <strain evidence="10 11">Sp-1</strain>
    </source>
</reference>
<keyword evidence="2 6" id="KW-0698">rRNA processing</keyword>
<dbReference type="Gene3D" id="3.40.1010.10">
    <property type="entry name" value="Cobalt-precorrin-4 Transmethylase, Domain 1"/>
    <property type="match status" value="1"/>
</dbReference>
<feature type="domain" description="Tetrapyrrole methylase" evidence="8">
    <location>
        <begin position="42"/>
        <end position="241"/>
    </location>
</feature>
<feature type="region of interest" description="Disordered" evidence="7">
    <location>
        <begin position="1"/>
        <end position="25"/>
    </location>
</feature>
<dbReference type="PIRSF" id="PIRSF005917">
    <property type="entry name" value="MTase_YraL"/>
    <property type="match status" value="1"/>
</dbReference>
<dbReference type="GO" id="GO:0005737">
    <property type="term" value="C:cytoplasm"/>
    <property type="evidence" value="ECO:0007669"/>
    <property type="project" value="UniProtKB-SubCell"/>
</dbReference>
<comment type="subcellular location">
    <subcellularLocation>
        <location evidence="6">Cytoplasm</location>
    </subcellularLocation>
</comment>
<dbReference type="InterPro" id="IPR014777">
    <property type="entry name" value="4pyrrole_Mease_sub1"/>
</dbReference>
<evidence type="ECO:0000259" key="8">
    <source>
        <dbReference type="Pfam" id="PF00590"/>
    </source>
</evidence>
<comment type="function">
    <text evidence="6">Catalyzes the 2'-O-methylation of the ribose of cytidine 1402 (C1402) in 16S rRNA.</text>
</comment>
<protein>
    <recommendedName>
        <fullName evidence="6">Ribosomal RNA small subunit methyltransferase I</fullName>
        <ecNumber evidence="6">2.1.1.198</ecNumber>
    </recommendedName>
    <alternativeName>
        <fullName evidence="6">16S rRNA 2'-O-ribose C1402 methyltransferase</fullName>
    </alternativeName>
    <alternativeName>
        <fullName evidence="6">rRNA (cytidine-2'-O-)-methyltransferase RsmI</fullName>
    </alternativeName>
</protein>
<comment type="caution">
    <text evidence="10">The sequence shown here is derived from an EMBL/GenBank/DDBJ whole genome shotgun (WGS) entry which is preliminary data.</text>
</comment>
<keyword evidence="4 6" id="KW-0808">Transferase</keyword>
<dbReference type="Proteomes" id="UP000332515">
    <property type="component" value="Unassembled WGS sequence"/>
</dbReference>
<feature type="domain" description="RsmI HTH" evidence="9">
    <location>
        <begin position="266"/>
        <end position="310"/>
    </location>
</feature>
<evidence type="ECO:0000256" key="1">
    <source>
        <dbReference type="ARBA" id="ARBA00022490"/>
    </source>
</evidence>
<evidence type="ECO:0000256" key="6">
    <source>
        <dbReference type="HAMAP-Rule" id="MF_01877"/>
    </source>
</evidence>
<dbReference type="GO" id="GO:0070677">
    <property type="term" value="F:rRNA (cytosine-2'-O-)-methyltransferase activity"/>
    <property type="evidence" value="ECO:0007669"/>
    <property type="project" value="UniProtKB-UniRule"/>
</dbReference>
<dbReference type="CDD" id="cd11648">
    <property type="entry name" value="RsmI"/>
    <property type="match status" value="1"/>
</dbReference>
<dbReference type="FunFam" id="3.30.950.10:FF:000002">
    <property type="entry name" value="Ribosomal RNA small subunit methyltransferase I"/>
    <property type="match status" value="1"/>
</dbReference>
<dbReference type="InterPro" id="IPR000878">
    <property type="entry name" value="4pyrrol_Mease"/>
</dbReference>
<dbReference type="EC" id="2.1.1.198" evidence="6"/>
<evidence type="ECO:0000256" key="2">
    <source>
        <dbReference type="ARBA" id="ARBA00022552"/>
    </source>
</evidence>
<evidence type="ECO:0000313" key="11">
    <source>
        <dbReference type="Proteomes" id="UP000332515"/>
    </source>
</evidence>
<dbReference type="NCBIfam" id="TIGR00096">
    <property type="entry name" value="16S rRNA (cytidine(1402)-2'-O)-methyltransferase"/>
    <property type="match status" value="1"/>
</dbReference>
<proteinExistence type="inferred from homology"/>
<dbReference type="RefSeq" id="WP_153481286.1">
    <property type="nucleotide sequence ID" value="NZ_VWNA01000001.1"/>
</dbReference>
<dbReference type="InterPro" id="IPR018063">
    <property type="entry name" value="SAM_MeTrfase_RsmI_CS"/>
</dbReference>
<keyword evidence="1 6" id="KW-0963">Cytoplasm</keyword>
<feature type="region of interest" description="Disordered" evidence="7">
    <location>
        <begin position="310"/>
        <end position="329"/>
    </location>
</feature>
<keyword evidence="11" id="KW-1185">Reference proteome</keyword>
<dbReference type="Pfam" id="PF23016">
    <property type="entry name" value="RsmI_C"/>
    <property type="match status" value="1"/>
</dbReference>
<dbReference type="FunFam" id="3.40.1010.10:FF:000007">
    <property type="entry name" value="Ribosomal RNA small subunit methyltransferase I"/>
    <property type="match status" value="1"/>
</dbReference>
<comment type="similarity">
    <text evidence="6">Belongs to the methyltransferase superfamily. RsmI family.</text>
</comment>
<dbReference type="SUPFAM" id="SSF53790">
    <property type="entry name" value="Tetrapyrrole methylase"/>
    <property type="match status" value="1"/>
</dbReference>
<sequence>MTALPARHDETDESPTDGDGRKTPGFSIGAHRIAAGRIAPGLHIVATPIGNLRDVTLRALETLAAADLIACEDTRVTRVLLDRYGIRTPLVAYHEHNAARMRPRLLAELAAGRAVALASDAGTPLVSDPGYRLVVEAAELGYPVVPLPGASAVLAALVAAAQPTDAFLFAGFLPVKGGPRKRRLTELGAVPATLVFFESPRRLGDCLADMVATLGAERPAAVARELTKLHETIVRGTLGSLAETFAGDPPRGEIVVVIGPPGADETAPADVDGLLRAALARMPASAAAADVARLTGEDRRTLYRRAMEMKAAAADEDGDSEEVDPTDEV</sequence>
<dbReference type="AlphaFoldDB" id="A0A6A7Y6C9"/>
<evidence type="ECO:0000256" key="5">
    <source>
        <dbReference type="ARBA" id="ARBA00022691"/>
    </source>
</evidence>
<evidence type="ECO:0000259" key="9">
    <source>
        <dbReference type="Pfam" id="PF23016"/>
    </source>
</evidence>
<keyword evidence="3 6" id="KW-0489">Methyltransferase</keyword>
<dbReference type="InterPro" id="IPR035996">
    <property type="entry name" value="4pyrrol_Methylase_sf"/>
</dbReference>
<organism evidence="10 11">
    <name type="scientific">Segnochrobactrum spirostomi</name>
    <dbReference type="NCBI Taxonomy" id="2608987"/>
    <lineage>
        <taxon>Bacteria</taxon>
        <taxon>Pseudomonadati</taxon>
        <taxon>Pseudomonadota</taxon>
        <taxon>Alphaproteobacteria</taxon>
        <taxon>Hyphomicrobiales</taxon>
        <taxon>Segnochrobactraceae</taxon>
        <taxon>Segnochrobactrum</taxon>
    </lineage>
</organism>
<dbReference type="InterPro" id="IPR053910">
    <property type="entry name" value="RsmI_HTH"/>
</dbReference>
<dbReference type="HAMAP" id="MF_01877">
    <property type="entry name" value="16SrRNA_methyltr_I"/>
    <property type="match status" value="1"/>
</dbReference>
<evidence type="ECO:0000256" key="7">
    <source>
        <dbReference type="SAM" id="MobiDB-lite"/>
    </source>
</evidence>
<dbReference type="EMBL" id="VWNA01000001">
    <property type="protein sequence ID" value="MQT13222.1"/>
    <property type="molecule type" value="Genomic_DNA"/>
</dbReference>
<dbReference type="PANTHER" id="PTHR46111:SF1">
    <property type="entry name" value="RIBOSOMAL RNA SMALL SUBUNIT METHYLTRANSFERASE I"/>
    <property type="match status" value="1"/>
</dbReference>
<evidence type="ECO:0000256" key="4">
    <source>
        <dbReference type="ARBA" id="ARBA00022679"/>
    </source>
</evidence>
<gene>
    <name evidence="6 10" type="primary">rsmI</name>
    <name evidence="10" type="ORF">F0357_11325</name>
</gene>